<name>A0A382GNP5_9ZZZZ</name>
<dbReference type="AlphaFoldDB" id="A0A382GNP5"/>
<accession>A0A382GNP5</accession>
<sequence length="123" mass="14171">MNSISHGFVETDSDEFVSRLHGRIEESKQNRMTGLATILMLLVVGLLTYTQFGAPMPSTTYLAEWDEESSEIFETDLWTLNTETYEADSTYTEDLALFLLEEGDLWETIELFNEIELEKETEL</sequence>
<reference evidence="2" key="1">
    <citation type="submission" date="2018-05" db="EMBL/GenBank/DDBJ databases">
        <authorList>
            <person name="Lanie J.A."/>
            <person name="Ng W.-L."/>
            <person name="Kazmierczak K.M."/>
            <person name="Andrzejewski T.M."/>
            <person name="Davidsen T.M."/>
            <person name="Wayne K.J."/>
            <person name="Tettelin H."/>
            <person name="Glass J.I."/>
            <person name="Rusch D."/>
            <person name="Podicherti R."/>
            <person name="Tsui H.-C.T."/>
            <person name="Winkler M.E."/>
        </authorList>
    </citation>
    <scope>NUCLEOTIDE SEQUENCE</scope>
</reference>
<evidence type="ECO:0000256" key="1">
    <source>
        <dbReference type="SAM" id="Phobius"/>
    </source>
</evidence>
<dbReference type="EMBL" id="UINC01056575">
    <property type="protein sequence ID" value="SVB76770.1"/>
    <property type="molecule type" value="Genomic_DNA"/>
</dbReference>
<feature type="transmembrane region" description="Helical" evidence="1">
    <location>
        <begin position="32"/>
        <end position="52"/>
    </location>
</feature>
<proteinExistence type="predicted"/>
<evidence type="ECO:0000313" key="2">
    <source>
        <dbReference type="EMBL" id="SVB76770.1"/>
    </source>
</evidence>
<gene>
    <name evidence="2" type="ORF">METZ01_LOCUS229624</name>
</gene>
<keyword evidence="1" id="KW-0472">Membrane</keyword>
<keyword evidence="1" id="KW-0812">Transmembrane</keyword>
<organism evidence="2">
    <name type="scientific">marine metagenome</name>
    <dbReference type="NCBI Taxonomy" id="408172"/>
    <lineage>
        <taxon>unclassified sequences</taxon>
        <taxon>metagenomes</taxon>
        <taxon>ecological metagenomes</taxon>
    </lineage>
</organism>
<protein>
    <submittedName>
        <fullName evidence="2">Uncharacterized protein</fullName>
    </submittedName>
</protein>
<keyword evidence="1" id="KW-1133">Transmembrane helix</keyword>